<evidence type="ECO:0000313" key="2">
    <source>
        <dbReference type="EMBL" id="KAF7676043.1"/>
    </source>
</evidence>
<sequence length="459" mass="53143">MRSYRYQSLQHDDSIRLLVLHPSLDGTDAGPIRCTIQHAQLSDESLEYEAVSYTWGSAVQTQTICFQHDTTKLCVGQNCYNALWRLRRTRGDRLLWIDAICINQDDVQERASQVRIMDRIFDYASNVIVILSEANTNSSALFEELATVDEDLSLTGRCDRDRPSDTIIELLEALFKDPWFARVWVLQEVWAKTDTRFICGSASFSYHSLLKLYFGYNKGITTRELWPRALEWINWPPESFSTSQYNLWHRLCATRQSLATDPKDKIFALKSLIGSKKSQMNHLIDYTQSVEECYTHVGTFLLPVLGLRLLTAVRHPHDKEMPSWIPDWSQALPLGQDYFRWERSDPGASYSQKYAIHSFTNKSHETFLALTAEGCRYGYIIDISQTFCFDDLYDAEMQMKRLFCHFASLRHCVCPEGMWNDPTVLAHLGNPISDAMSSMKGCQLVEFLHRNFGPEWEEW</sequence>
<dbReference type="InterPro" id="IPR010730">
    <property type="entry name" value="HET"/>
</dbReference>
<proteinExistence type="predicted"/>
<dbReference type="RefSeq" id="XP_038786284.1">
    <property type="nucleotide sequence ID" value="XM_038930595.1"/>
</dbReference>
<comment type="caution">
    <text evidence="2">The sequence shown here is derived from an EMBL/GenBank/DDBJ whole genome shotgun (WGS) entry which is preliminary data.</text>
</comment>
<organism evidence="2 3">
    <name type="scientific">Alternaria burnsii</name>
    <dbReference type="NCBI Taxonomy" id="1187904"/>
    <lineage>
        <taxon>Eukaryota</taxon>
        <taxon>Fungi</taxon>
        <taxon>Dikarya</taxon>
        <taxon>Ascomycota</taxon>
        <taxon>Pezizomycotina</taxon>
        <taxon>Dothideomycetes</taxon>
        <taxon>Pleosporomycetidae</taxon>
        <taxon>Pleosporales</taxon>
        <taxon>Pleosporineae</taxon>
        <taxon>Pleosporaceae</taxon>
        <taxon>Alternaria</taxon>
        <taxon>Alternaria sect. Alternaria</taxon>
    </lineage>
</organism>
<gene>
    <name evidence="2" type="ORF">GT037_005548</name>
</gene>
<keyword evidence="3" id="KW-1185">Reference proteome</keyword>
<dbReference type="PANTHER" id="PTHR24148">
    <property type="entry name" value="ANKYRIN REPEAT DOMAIN-CONTAINING PROTEIN 39 HOMOLOG-RELATED"/>
    <property type="match status" value="1"/>
</dbReference>
<evidence type="ECO:0000313" key="3">
    <source>
        <dbReference type="Proteomes" id="UP000596902"/>
    </source>
</evidence>
<name>A0A8H7EFN6_9PLEO</name>
<dbReference type="GeneID" id="62203773"/>
<dbReference type="InterPro" id="IPR052895">
    <property type="entry name" value="HetReg/Transcr_Mod"/>
</dbReference>
<protein>
    <recommendedName>
        <fullName evidence="1">Heterokaryon incompatibility domain-containing protein</fullName>
    </recommendedName>
</protein>
<accession>A0A8H7EFN6</accession>
<dbReference type="AlphaFoldDB" id="A0A8H7EFN6"/>
<reference evidence="2" key="1">
    <citation type="submission" date="2020-01" db="EMBL/GenBank/DDBJ databases">
        <authorList>
            <person name="Feng Z.H.Z."/>
        </authorList>
    </citation>
    <scope>NUCLEOTIDE SEQUENCE</scope>
    <source>
        <strain evidence="2">CBS107.38</strain>
    </source>
</reference>
<dbReference type="Pfam" id="PF06985">
    <property type="entry name" value="HET"/>
    <property type="match status" value="1"/>
</dbReference>
<evidence type="ECO:0000259" key="1">
    <source>
        <dbReference type="Pfam" id="PF06985"/>
    </source>
</evidence>
<dbReference type="EMBL" id="JAAABM010000007">
    <property type="protein sequence ID" value="KAF7676043.1"/>
    <property type="molecule type" value="Genomic_DNA"/>
</dbReference>
<feature type="domain" description="Heterokaryon incompatibility" evidence="1">
    <location>
        <begin position="48"/>
        <end position="188"/>
    </location>
</feature>
<dbReference type="Proteomes" id="UP000596902">
    <property type="component" value="Unassembled WGS sequence"/>
</dbReference>
<reference evidence="2" key="2">
    <citation type="submission" date="2020-08" db="EMBL/GenBank/DDBJ databases">
        <title>Draft Genome Sequence of Cumin Blight Pathogen Alternaria burnsii.</title>
        <authorList>
            <person name="Feng Z."/>
        </authorList>
    </citation>
    <scope>NUCLEOTIDE SEQUENCE</scope>
    <source>
        <strain evidence="2">CBS107.38</strain>
    </source>
</reference>
<dbReference type="PANTHER" id="PTHR24148:SF79">
    <property type="entry name" value="HETEROKARYON INCOMPATIBILITY DOMAIN-CONTAINING PROTEIN"/>
    <property type="match status" value="1"/>
</dbReference>